<dbReference type="Proteomes" id="UP000076727">
    <property type="component" value="Unassembled WGS sequence"/>
</dbReference>
<feature type="region of interest" description="Disordered" evidence="1">
    <location>
        <begin position="162"/>
        <end position="182"/>
    </location>
</feature>
<evidence type="ECO:0000313" key="4">
    <source>
        <dbReference type="Proteomes" id="UP000076727"/>
    </source>
</evidence>
<evidence type="ECO:0000256" key="1">
    <source>
        <dbReference type="SAM" id="MobiDB-lite"/>
    </source>
</evidence>
<dbReference type="AlphaFoldDB" id="A0A165MAC1"/>
<reference evidence="3 4" key="1">
    <citation type="journal article" date="2016" name="Mol. Biol. Evol.">
        <title>Comparative Genomics of Early-Diverging Mushroom-Forming Fungi Provides Insights into the Origins of Lignocellulose Decay Capabilities.</title>
        <authorList>
            <person name="Nagy L.G."/>
            <person name="Riley R."/>
            <person name="Tritt A."/>
            <person name="Adam C."/>
            <person name="Daum C."/>
            <person name="Floudas D."/>
            <person name="Sun H."/>
            <person name="Yadav J.S."/>
            <person name="Pangilinan J."/>
            <person name="Larsson K.H."/>
            <person name="Matsuura K."/>
            <person name="Barry K."/>
            <person name="Labutti K."/>
            <person name="Kuo R."/>
            <person name="Ohm R.A."/>
            <person name="Bhattacharya S.S."/>
            <person name="Shirouzu T."/>
            <person name="Yoshinaga Y."/>
            <person name="Martin F.M."/>
            <person name="Grigoriev I.V."/>
            <person name="Hibbett D.S."/>
        </authorList>
    </citation>
    <scope>NUCLEOTIDE SEQUENCE [LARGE SCALE GENOMIC DNA]</scope>
    <source>
        <strain evidence="3 4">L-15889</strain>
    </source>
</reference>
<evidence type="ECO:0000313" key="3">
    <source>
        <dbReference type="EMBL" id="KZT65428.1"/>
    </source>
</evidence>
<dbReference type="EMBL" id="KV429106">
    <property type="protein sequence ID" value="KZT65428.1"/>
    <property type="molecule type" value="Genomic_DNA"/>
</dbReference>
<evidence type="ECO:0000256" key="2">
    <source>
        <dbReference type="SAM" id="Phobius"/>
    </source>
</evidence>
<gene>
    <name evidence="3" type="ORF">DAEQUDRAFT_814317</name>
</gene>
<keyword evidence="4" id="KW-1185">Reference proteome</keyword>
<feature type="transmembrane region" description="Helical" evidence="2">
    <location>
        <begin position="6"/>
        <end position="29"/>
    </location>
</feature>
<protein>
    <submittedName>
        <fullName evidence="3">Uncharacterized protein</fullName>
    </submittedName>
</protein>
<dbReference type="OrthoDB" id="2848852at2759"/>
<accession>A0A165MAC1</accession>
<sequence length="182" mass="19868">MASDSAIAAGVSVALVVMLAIAALLFWYLRRRREIHVAAAQPAQIVKRSTLLDPSHPACQVTPFGSPGGEAVRFVHEPGANMRIAHQREDGGWEFTDMSPTELPTFDLTGYVRPRHSLSGRSTLSLTSTLHMGSDKKAKLAPGELTTRGYMERDRDMDVDLEGNPPPAYSHVHRDSIIEPGP</sequence>
<organism evidence="3 4">
    <name type="scientific">Daedalea quercina L-15889</name>
    <dbReference type="NCBI Taxonomy" id="1314783"/>
    <lineage>
        <taxon>Eukaryota</taxon>
        <taxon>Fungi</taxon>
        <taxon>Dikarya</taxon>
        <taxon>Basidiomycota</taxon>
        <taxon>Agaricomycotina</taxon>
        <taxon>Agaricomycetes</taxon>
        <taxon>Polyporales</taxon>
        <taxon>Fomitopsis</taxon>
    </lineage>
</organism>
<name>A0A165MAC1_9APHY</name>
<keyword evidence="2" id="KW-0472">Membrane</keyword>
<proteinExistence type="predicted"/>
<feature type="compositionally biased region" description="Basic and acidic residues" evidence="1">
    <location>
        <begin position="172"/>
        <end position="182"/>
    </location>
</feature>
<keyword evidence="2" id="KW-1133">Transmembrane helix</keyword>
<dbReference type="CDD" id="cd12087">
    <property type="entry name" value="TM_EGFR-like"/>
    <property type="match status" value="1"/>
</dbReference>
<keyword evidence="2" id="KW-0812">Transmembrane</keyword>